<dbReference type="GO" id="GO:0003729">
    <property type="term" value="F:mRNA binding"/>
    <property type="evidence" value="ECO:0007669"/>
    <property type="project" value="TreeGrafter"/>
</dbReference>
<feature type="compositionally biased region" description="Low complexity" evidence="7">
    <location>
        <begin position="14"/>
        <end position="26"/>
    </location>
</feature>
<feature type="compositionally biased region" description="Basic residues" evidence="7">
    <location>
        <begin position="284"/>
        <end position="296"/>
    </location>
</feature>
<evidence type="ECO:0000259" key="8">
    <source>
        <dbReference type="PROSITE" id="PS50102"/>
    </source>
</evidence>
<dbReference type="OrthoDB" id="1049195at2759"/>
<dbReference type="GeneID" id="103214008"/>
<feature type="compositionally biased region" description="Basic and acidic residues" evidence="7">
    <location>
        <begin position="113"/>
        <end position="124"/>
    </location>
</feature>
<feature type="compositionally biased region" description="Polar residues" evidence="7">
    <location>
        <begin position="254"/>
        <end position="264"/>
    </location>
</feature>
<dbReference type="PANTHER" id="PTHR19965">
    <property type="entry name" value="RNA AND EXPORT FACTOR BINDING PROTEIN"/>
    <property type="match status" value="1"/>
</dbReference>
<evidence type="ECO:0000313" key="10">
    <source>
        <dbReference type="RefSeq" id="XP_007957996.1"/>
    </source>
</evidence>
<dbReference type="PANTHER" id="PTHR19965:SF82">
    <property type="entry name" value="THO COMPLEX SUBUNIT 4"/>
    <property type="match status" value="1"/>
</dbReference>
<evidence type="ECO:0000313" key="9">
    <source>
        <dbReference type="Proteomes" id="UP000694850"/>
    </source>
</evidence>
<comment type="subcellular location">
    <subcellularLocation>
        <location evidence="1">Nucleus</location>
    </subcellularLocation>
</comment>
<evidence type="ECO:0000256" key="5">
    <source>
        <dbReference type="ARBA" id="ARBA00023242"/>
    </source>
</evidence>
<evidence type="ECO:0000256" key="4">
    <source>
        <dbReference type="ARBA" id="ARBA00022884"/>
    </source>
</evidence>
<evidence type="ECO:0000256" key="2">
    <source>
        <dbReference type="ARBA" id="ARBA00022448"/>
    </source>
</evidence>
<dbReference type="Proteomes" id="UP000694850">
    <property type="component" value="Unplaced"/>
</dbReference>
<evidence type="ECO:0000256" key="3">
    <source>
        <dbReference type="ARBA" id="ARBA00022816"/>
    </source>
</evidence>
<dbReference type="CDD" id="cd12680">
    <property type="entry name" value="RRM_THOC4"/>
    <property type="match status" value="1"/>
</dbReference>
<feature type="region of interest" description="Disordered" evidence="7">
    <location>
        <begin position="1"/>
        <end position="52"/>
    </location>
</feature>
<reference evidence="10" key="1">
    <citation type="submission" date="2025-08" db="UniProtKB">
        <authorList>
            <consortium name="RefSeq"/>
        </authorList>
    </citation>
    <scope>IDENTIFICATION</scope>
</reference>
<gene>
    <name evidence="10" type="primary">ALYREF</name>
</gene>
<keyword evidence="2" id="KW-0813">Transport</keyword>
<evidence type="ECO:0000256" key="6">
    <source>
        <dbReference type="PROSITE-ProRule" id="PRU00176"/>
    </source>
</evidence>
<dbReference type="Gene3D" id="3.30.70.330">
    <property type="match status" value="1"/>
</dbReference>
<dbReference type="GO" id="GO:0006406">
    <property type="term" value="P:mRNA export from nucleus"/>
    <property type="evidence" value="ECO:0007669"/>
    <property type="project" value="TreeGrafter"/>
</dbReference>
<keyword evidence="9" id="KW-1185">Reference proteome</keyword>
<dbReference type="InterPro" id="IPR012677">
    <property type="entry name" value="Nucleotide-bd_a/b_plait_sf"/>
</dbReference>
<dbReference type="SMART" id="SM01218">
    <property type="entry name" value="FoP_duplication"/>
    <property type="match status" value="1"/>
</dbReference>
<dbReference type="RefSeq" id="XP_007957996.1">
    <property type="nucleotide sequence ID" value="XM_007959805.1"/>
</dbReference>
<sequence length="372" mass="39189">MEATSQRSLLSQRTSGASTALSASATHLHPVAEPSTYSPESPGFRSDAGAGVRAGRYKNDRDRCLAPFESSPLSPASYCASVALPCALGVRLAANQQALRGRGSGRPLTATEVTRRRADARAPAEADSAPAMADKMDMSLDDIIKLNPKQLPDKWQHDLFDSGFGAGAGVETGGKLLVSNLDFGVSDADIQELFAEFGTLKKAAVHYDRSGRSLGTADVHFERKADALKAMKQYNGVPLDGRPMNIQLVTSQIDTQRRPAQSINRGGMTRNRGSGAFGGGGARRGTRGGSRGRGRGTGRSSKQQLSAEELDAQLDAYNARVSPGLGARGEMMASGGAFARSCQFTLLHCGAGGMWAVVVTQGDLRLGPRKHA</sequence>
<dbReference type="SUPFAM" id="SSF54928">
    <property type="entry name" value="RNA-binding domain, RBD"/>
    <property type="match status" value="1"/>
</dbReference>
<feature type="domain" description="RRM" evidence="8">
    <location>
        <begin position="174"/>
        <end position="251"/>
    </location>
</feature>
<feature type="region of interest" description="Disordered" evidence="7">
    <location>
        <begin position="254"/>
        <end position="306"/>
    </location>
</feature>
<dbReference type="PROSITE" id="PS50102">
    <property type="entry name" value="RRM"/>
    <property type="match status" value="1"/>
</dbReference>
<evidence type="ECO:0000256" key="7">
    <source>
        <dbReference type="SAM" id="MobiDB-lite"/>
    </source>
</evidence>
<keyword evidence="4 6" id="KW-0694">RNA-binding</keyword>
<proteinExistence type="predicted"/>
<accession>A0A8B7BEU5</accession>
<feature type="compositionally biased region" description="Polar residues" evidence="7">
    <location>
        <begin position="1"/>
        <end position="13"/>
    </location>
</feature>
<dbReference type="FunFam" id="3.30.70.330:FF:000273">
    <property type="entry name" value="THO complex subunit 4"/>
    <property type="match status" value="1"/>
</dbReference>
<evidence type="ECO:0000256" key="1">
    <source>
        <dbReference type="ARBA" id="ARBA00004123"/>
    </source>
</evidence>
<dbReference type="InterPro" id="IPR051229">
    <property type="entry name" value="ALYREF_mRNA_export"/>
</dbReference>
<dbReference type="InterPro" id="IPR025715">
    <property type="entry name" value="FoP_C"/>
</dbReference>
<organism evidence="9 10">
    <name type="scientific">Orycteropus afer afer</name>
    <dbReference type="NCBI Taxonomy" id="1230840"/>
    <lineage>
        <taxon>Eukaryota</taxon>
        <taxon>Metazoa</taxon>
        <taxon>Chordata</taxon>
        <taxon>Craniata</taxon>
        <taxon>Vertebrata</taxon>
        <taxon>Euteleostomi</taxon>
        <taxon>Mammalia</taxon>
        <taxon>Eutheria</taxon>
        <taxon>Afrotheria</taxon>
        <taxon>Tubulidentata</taxon>
        <taxon>Orycteropodidae</taxon>
        <taxon>Orycteropus</taxon>
    </lineage>
</organism>
<dbReference type="InterPro" id="IPR035979">
    <property type="entry name" value="RBD_domain_sf"/>
</dbReference>
<dbReference type="Pfam" id="PF00076">
    <property type="entry name" value="RRM_1"/>
    <property type="match status" value="1"/>
</dbReference>
<dbReference type="AlphaFoldDB" id="A0A8B7BEU5"/>
<dbReference type="Pfam" id="PF13865">
    <property type="entry name" value="FoP_duplication"/>
    <property type="match status" value="1"/>
</dbReference>
<name>A0A8B7BEU5_ORYAF</name>
<dbReference type="GO" id="GO:0005634">
    <property type="term" value="C:nucleus"/>
    <property type="evidence" value="ECO:0007669"/>
    <property type="project" value="UniProtKB-SubCell"/>
</dbReference>
<feature type="region of interest" description="Disordered" evidence="7">
    <location>
        <begin position="99"/>
        <end position="130"/>
    </location>
</feature>
<dbReference type="InterPro" id="IPR000504">
    <property type="entry name" value="RRM_dom"/>
</dbReference>
<dbReference type="SMART" id="SM00360">
    <property type="entry name" value="RRM"/>
    <property type="match status" value="1"/>
</dbReference>
<dbReference type="CTD" id="10189"/>
<keyword evidence="5" id="KW-0539">Nucleus</keyword>
<keyword evidence="3" id="KW-0509">mRNA transport</keyword>
<protein>
    <submittedName>
        <fullName evidence="10">THO complex subunit 4</fullName>
    </submittedName>
</protein>